<organism evidence="1 2">
    <name type="scientific">Mumia zhuanghuii</name>
    <dbReference type="NCBI Taxonomy" id="2585211"/>
    <lineage>
        <taxon>Bacteria</taxon>
        <taxon>Bacillati</taxon>
        <taxon>Actinomycetota</taxon>
        <taxon>Actinomycetes</taxon>
        <taxon>Propionibacteriales</taxon>
        <taxon>Nocardioidaceae</taxon>
        <taxon>Mumia</taxon>
    </lineage>
</organism>
<protein>
    <submittedName>
        <fullName evidence="1">RidA family protein</fullName>
    </submittedName>
</protein>
<dbReference type="Gene3D" id="3.30.1330.40">
    <property type="entry name" value="RutC-like"/>
    <property type="match status" value="1"/>
</dbReference>
<gene>
    <name evidence="1" type="ORF">FE697_011635</name>
</gene>
<name>A0A5Q6RXJ1_9ACTN</name>
<reference evidence="1 2" key="1">
    <citation type="submission" date="2019-09" db="EMBL/GenBank/DDBJ databases">
        <title>Mumia zhuanghuii sp. nov. isolated from the intestinal contents of plateau pika (Ochotona curzoniae) in the Qinghai-Tibet plateau of China.</title>
        <authorList>
            <person name="Tian Z."/>
        </authorList>
    </citation>
    <scope>NUCLEOTIDE SEQUENCE [LARGE SCALE GENOMIC DNA]</scope>
    <source>
        <strain evidence="2">350</strain>
    </source>
</reference>
<dbReference type="AlphaFoldDB" id="A0A5Q6RXJ1"/>
<comment type="caution">
    <text evidence="1">The sequence shown here is derived from an EMBL/GenBank/DDBJ whole genome shotgun (WGS) entry which is preliminary data.</text>
</comment>
<evidence type="ECO:0000313" key="2">
    <source>
        <dbReference type="Proteomes" id="UP000307768"/>
    </source>
</evidence>
<dbReference type="OrthoDB" id="9815126at2"/>
<dbReference type="CDD" id="cd00448">
    <property type="entry name" value="YjgF_YER057c_UK114_family"/>
    <property type="match status" value="1"/>
</dbReference>
<evidence type="ECO:0000313" key="1">
    <source>
        <dbReference type="EMBL" id="KAA1422802.1"/>
    </source>
</evidence>
<dbReference type="SUPFAM" id="SSF55298">
    <property type="entry name" value="YjgF-like"/>
    <property type="match status" value="1"/>
</dbReference>
<dbReference type="RefSeq" id="WP_149769752.1">
    <property type="nucleotide sequence ID" value="NZ_VDFQ02000003.1"/>
</dbReference>
<dbReference type="PANTHER" id="PTHR43857">
    <property type="entry name" value="BLR7761 PROTEIN"/>
    <property type="match status" value="1"/>
</dbReference>
<dbReference type="PANTHER" id="PTHR43857:SF1">
    <property type="entry name" value="YJGH FAMILY PROTEIN"/>
    <property type="match status" value="1"/>
</dbReference>
<dbReference type="InterPro" id="IPR035959">
    <property type="entry name" value="RutC-like_sf"/>
</dbReference>
<dbReference type="Proteomes" id="UP000307768">
    <property type="component" value="Unassembled WGS sequence"/>
</dbReference>
<accession>A0A5Q6RXJ1</accession>
<dbReference type="InterPro" id="IPR006175">
    <property type="entry name" value="YjgF/YER057c/UK114"/>
</dbReference>
<sequence>MTEIALHSPSGLVQSPAFSHVAVIPPGATTVLVGGQNGVDESGAIVSDEAAVQVAQALDNVETALAGAGATLEDVVSWTILFAEGIDVQAAYAVAGPRLARDGAPPLVTAAIVSSLAVPGALIELGVTAAVVR</sequence>
<dbReference type="EMBL" id="VDFQ02000003">
    <property type="protein sequence ID" value="KAA1422802.1"/>
    <property type="molecule type" value="Genomic_DNA"/>
</dbReference>
<proteinExistence type="predicted"/>
<dbReference type="Pfam" id="PF01042">
    <property type="entry name" value="Ribonuc_L-PSP"/>
    <property type="match status" value="1"/>
</dbReference>